<comment type="caution">
    <text evidence="2">The sequence shown here is derived from an EMBL/GenBank/DDBJ whole genome shotgun (WGS) entry which is preliminary data.</text>
</comment>
<accession>A0A7K4N003</accession>
<name>A0A7K4N003_9ARCH</name>
<reference evidence="2 3" key="1">
    <citation type="journal article" date="2019" name="Environ. Microbiol.">
        <title>Genomics insights into ecotype formation of ammonia-oxidizing archaea in the deep ocean.</title>
        <authorList>
            <person name="Wang Y."/>
            <person name="Huang J.M."/>
            <person name="Cui G.J."/>
            <person name="Nunoura T."/>
            <person name="Takaki Y."/>
            <person name="Li W.L."/>
            <person name="Li J."/>
            <person name="Gao Z.M."/>
            <person name="Takai K."/>
            <person name="Zhang A.Q."/>
            <person name="Stepanauskas R."/>
        </authorList>
    </citation>
    <scope>NUCLEOTIDE SEQUENCE [LARGE SCALE GENOMIC DNA]</scope>
    <source>
        <strain evidence="2 3">D17</strain>
    </source>
</reference>
<dbReference type="PROSITE" id="PS50157">
    <property type="entry name" value="ZINC_FINGER_C2H2_2"/>
    <property type="match status" value="1"/>
</dbReference>
<gene>
    <name evidence="2" type="ORF">HX834_05670</name>
</gene>
<keyword evidence="3" id="KW-1185">Reference proteome</keyword>
<dbReference type="AlphaFoldDB" id="A0A7K4N003"/>
<evidence type="ECO:0000259" key="1">
    <source>
        <dbReference type="PROSITE" id="PS50157"/>
    </source>
</evidence>
<organism evidence="2 3">
    <name type="scientific">Marine Group I thaumarchaeote</name>
    <dbReference type="NCBI Taxonomy" id="2511932"/>
    <lineage>
        <taxon>Archaea</taxon>
        <taxon>Nitrososphaerota</taxon>
        <taxon>Marine Group I</taxon>
    </lineage>
</organism>
<dbReference type="EMBL" id="JACATA010000020">
    <property type="protein sequence ID" value="NWJ68814.1"/>
    <property type="molecule type" value="Genomic_DNA"/>
</dbReference>
<proteinExistence type="predicted"/>
<protein>
    <recommendedName>
        <fullName evidence="1">C2H2-type domain-containing protein</fullName>
    </recommendedName>
</protein>
<dbReference type="InterPro" id="IPR013087">
    <property type="entry name" value="Znf_C2H2_type"/>
</dbReference>
<dbReference type="Proteomes" id="UP000554454">
    <property type="component" value="Unassembled WGS sequence"/>
</dbReference>
<sequence length="84" mass="10088">MLSKKEKCPACKKPFEDHDEYVNHITNIHPPHKPCPKCQNIMYWAHHKAPTFWTVSYICSDCGFIGESWELWDGWNDYYVKKRK</sequence>
<dbReference type="PROSITE" id="PS00028">
    <property type="entry name" value="ZINC_FINGER_C2H2_1"/>
    <property type="match status" value="1"/>
</dbReference>
<evidence type="ECO:0000313" key="2">
    <source>
        <dbReference type="EMBL" id="NWJ68814.1"/>
    </source>
</evidence>
<evidence type="ECO:0000313" key="3">
    <source>
        <dbReference type="Proteomes" id="UP000554454"/>
    </source>
</evidence>
<feature type="domain" description="C2H2-type" evidence="1">
    <location>
        <begin position="6"/>
        <end position="34"/>
    </location>
</feature>